<protein>
    <submittedName>
        <fullName evidence="1">Uncharacterized protein</fullName>
    </submittedName>
</protein>
<reference evidence="1 2" key="1">
    <citation type="submission" date="2016-10" db="EMBL/GenBank/DDBJ databases">
        <authorList>
            <person name="de Groot N.N."/>
        </authorList>
    </citation>
    <scope>NUCLEOTIDE SEQUENCE [LARGE SCALE GENOMIC DNA]</scope>
    <source>
        <strain evidence="1 2">DSM 797</strain>
    </source>
</reference>
<sequence>MKSFISIDWDYFMNYIKDYQDSEIENKNNIIMHWYKIYLENKSKGIDLSKKMGTSGQEKFFWKVLKEKFKLTKKTKLIVTESHANAYEIIKNSGCEKVYSFDAHSDLGYGGLRSLYFEVNCANWLGKLLDDNIIKEANIVYSKYTGEKPEYFKEINDNFNVNYLRLDDIKESDVFDIVHICRSGAWSAPWLDKKFYEFLNKSKFNYEIRGLQDRTWNPNSINLAMEIDCLIYG</sequence>
<evidence type="ECO:0000313" key="2">
    <source>
        <dbReference type="Proteomes" id="UP000199068"/>
    </source>
</evidence>
<dbReference type="EMBL" id="FNGW01000003">
    <property type="protein sequence ID" value="SDL73062.1"/>
    <property type="molecule type" value="Genomic_DNA"/>
</dbReference>
<accession>A0A1G9MFL9</accession>
<organism evidence="1 2">
    <name type="scientific">Romboutsia lituseburensis DSM 797</name>
    <dbReference type="NCBI Taxonomy" id="1121325"/>
    <lineage>
        <taxon>Bacteria</taxon>
        <taxon>Bacillati</taxon>
        <taxon>Bacillota</taxon>
        <taxon>Clostridia</taxon>
        <taxon>Peptostreptococcales</taxon>
        <taxon>Peptostreptococcaceae</taxon>
        <taxon>Romboutsia</taxon>
    </lineage>
</organism>
<proteinExistence type="predicted"/>
<dbReference type="AlphaFoldDB" id="A0A1G9MFL9"/>
<name>A0A1G9MFL9_9FIRM</name>
<dbReference type="STRING" id="1121325.SAMN04515677_103206"/>
<dbReference type="RefSeq" id="WP_092724906.1">
    <property type="nucleotide sequence ID" value="NZ_FNGW01000003.1"/>
</dbReference>
<keyword evidence="2" id="KW-1185">Reference proteome</keyword>
<dbReference type="Proteomes" id="UP000199068">
    <property type="component" value="Unassembled WGS sequence"/>
</dbReference>
<gene>
    <name evidence="1" type="ORF">SAMN04515677_103206</name>
</gene>
<evidence type="ECO:0000313" key="1">
    <source>
        <dbReference type="EMBL" id="SDL73062.1"/>
    </source>
</evidence>